<evidence type="ECO:0000313" key="7">
    <source>
        <dbReference type="EMBL" id="KXA92338.1"/>
    </source>
</evidence>
<proteinExistence type="inferred from homology"/>
<comment type="caution">
    <text evidence="7">The sequence shown here is derived from an EMBL/GenBank/DDBJ whole genome shotgun (WGS) entry which is preliminary data.</text>
</comment>
<evidence type="ECO:0000256" key="2">
    <source>
        <dbReference type="ARBA" id="ARBA00022723"/>
    </source>
</evidence>
<keyword evidence="8" id="KW-1185">Reference proteome</keyword>
<dbReference type="UniPathway" id="UPA00647">
    <property type="reaction ID" value="UER00700"/>
</dbReference>
<reference evidence="7 8" key="1">
    <citation type="journal article" date="2016" name="Sci. Rep.">
        <title>Metabolic traits of an uncultured archaeal lineage -MSBL1- from brine pools of the Red Sea.</title>
        <authorList>
            <person name="Mwirichia R."/>
            <person name="Alam I."/>
            <person name="Rashid M."/>
            <person name="Vinu M."/>
            <person name="Ba-Alawi W."/>
            <person name="Anthony Kamau A."/>
            <person name="Kamanda Ngugi D."/>
            <person name="Goker M."/>
            <person name="Klenk H.P."/>
            <person name="Bajic V."/>
            <person name="Stingl U."/>
        </authorList>
    </citation>
    <scope>NUCLEOTIDE SEQUENCE [LARGE SCALE GENOMIC DNA]</scope>
    <source>
        <strain evidence="7">SCGC-AAA259E17</strain>
    </source>
</reference>
<dbReference type="GO" id="GO:0051539">
    <property type="term" value="F:4 iron, 4 sulfur cluster binding"/>
    <property type="evidence" value="ECO:0007669"/>
    <property type="project" value="UniProtKB-UniRule"/>
</dbReference>
<name>A0A133UDR6_9EURY</name>
<dbReference type="Pfam" id="PF12831">
    <property type="entry name" value="FAD_oxidored"/>
    <property type="match status" value="1"/>
</dbReference>
<keyword evidence="6" id="KW-0274">FAD</keyword>
<evidence type="ECO:0000256" key="1">
    <source>
        <dbReference type="ARBA" id="ARBA00022630"/>
    </source>
</evidence>
<comment type="pathway">
    <text evidence="6">Cofactor metabolism; coenzyme M-coenzyme B heterodisulfide reduction; coenzyme B and coenzyme M from coenzyme M-coenzyme B heterodisulfide: step 1/1.</text>
</comment>
<evidence type="ECO:0000313" key="8">
    <source>
        <dbReference type="Proteomes" id="UP000070373"/>
    </source>
</evidence>
<dbReference type="AlphaFoldDB" id="A0A133UDR6"/>
<dbReference type="GO" id="GO:0046872">
    <property type="term" value="F:metal ion binding"/>
    <property type="evidence" value="ECO:0007669"/>
    <property type="project" value="UniProtKB-KW"/>
</dbReference>
<comment type="cofactor">
    <cofactor evidence="6">
        <name>[4Fe-4S] cluster</name>
        <dbReference type="ChEBI" id="CHEBI:49883"/>
    </cofactor>
</comment>
<keyword evidence="3 6" id="KW-0560">Oxidoreductase</keyword>
<keyword evidence="2 6" id="KW-0479">Metal-binding</keyword>
<organism evidence="7 8">
    <name type="scientific">candidate division MSBL1 archaeon SCGC-AAA259E17</name>
    <dbReference type="NCBI Taxonomy" id="1698263"/>
    <lineage>
        <taxon>Archaea</taxon>
        <taxon>Methanobacteriati</taxon>
        <taxon>Methanobacteriota</taxon>
        <taxon>candidate division MSBL1</taxon>
    </lineage>
</organism>
<keyword evidence="5 6" id="KW-0411">Iron-sulfur</keyword>
<evidence type="ECO:0000256" key="4">
    <source>
        <dbReference type="ARBA" id="ARBA00023004"/>
    </source>
</evidence>
<evidence type="ECO:0000256" key="6">
    <source>
        <dbReference type="RuleBase" id="RU366072"/>
    </source>
</evidence>
<dbReference type="EC" id="1.8.-.-" evidence="6"/>
<comment type="subunit">
    <text evidence="6">The ferredoxin:CoB-CoM heterodisulfide reductase is composed of three subunits; HdrA, HdrB and HdrC.</text>
</comment>
<accession>A0A133UDR6</accession>
<dbReference type="InterPro" id="IPR039650">
    <property type="entry name" value="HdrA-like"/>
</dbReference>
<sequence length="167" mass="19136">FDTAQFLTDYVPGFEDSYLHFVDPYFHARGGPSVLTEYVLTEQDTKDKSQKEDVVFLADVHNVSDIAEEAFGYEPDRIFDFPYRQLLPREIDNLIVTGRSAIVQPPITRVRWMVFLMGQAAGIAAAQSIENNKEPKKINVKKLQKLLREKYNVPLDRQTALETPQSN</sequence>
<keyword evidence="6" id="KW-0004">4Fe-4S</keyword>
<gene>
    <name evidence="7" type="ORF">AKJ64_03410</name>
</gene>
<protein>
    <recommendedName>
        <fullName evidence="6">CoB--CoM heterodisulfide reductase iron-sulfur subunit A</fullName>
        <ecNumber evidence="6">1.8.-.-</ecNumber>
    </recommendedName>
</protein>
<dbReference type="PANTHER" id="PTHR43498">
    <property type="entry name" value="FERREDOXIN:COB-COM HETERODISULFIDE REDUCTASE SUBUNIT A"/>
    <property type="match status" value="1"/>
</dbReference>
<comment type="function">
    <text evidence="6">Part of a complex that catalyzes the reversible reduction of CoM-S-S-CoB to the thiol-coenzymes H-S-CoM (coenzyme M) and H-S-CoB (coenzyme B).</text>
</comment>
<dbReference type="GO" id="GO:0016491">
    <property type="term" value="F:oxidoreductase activity"/>
    <property type="evidence" value="ECO:0007669"/>
    <property type="project" value="UniProtKB-UniRule"/>
</dbReference>
<keyword evidence="1 6" id="KW-0285">Flavoprotein</keyword>
<dbReference type="EMBL" id="LHXN01000059">
    <property type="protein sequence ID" value="KXA92338.1"/>
    <property type="molecule type" value="Genomic_DNA"/>
</dbReference>
<feature type="non-terminal residue" evidence="7">
    <location>
        <position position="1"/>
    </location>
</feature>
<keyword evidence="4 6" id="KW-0408">Iron</keyword>
<comment type="similarity">
    <text evidence="6">Belongs to the HdrA family.</text>
</comment>
<evidence type="ECO:0000256" key="5">
    <source>
        <dbReference type="ARBA" id="ARBA00023014"/>
    </source>
</evidence>
<evidence type="ECO:0000256" key="3">
    <source>
        <dbReference type="ARBA" id="ARBA00023002"/>
    </source>
</evidence>
<dbReference type="Proteomes" id="UP000070373">
    <property type="component" value="Unassembled WGS sequence"/>
</dbReference>
<dbReference type="PANTHER" id="PTHR43498:SF1">
    <property type="entry name" value="COB--COM HETERODISULFIDE REDUCTASE IRON-SULFUR SUBUNIT A"/>
    <property type="match status" value="1"/>
</dbReference>
<comment type="cofactor">
    <cofactor evidence="6">
        <name>FAD</name>
        <dbReference type="ChEBI" id="CHEBI:57692"/>
    </cofactor>
</comment>